<sequence length="233" mass="25243">MKTLLVAFVLLLSCGAACARESGLLAPERVDAHRHLPTPPEPGSPANDADLAELHRIEATRSEADVARARSDAADKSIFLFRSVFGDKFAKENLPALDALGARLAHDEHEANEETKTVFHRPRPYKTDGTLHPVCKTSEKDDSYPSGHATLGYVLALTLIDLAPERRDAILARADEYGRNRLVCGAHHPSDVAAGRLTAYALHAVIALDPRYREELAAAKAELSRALGSARAE</sequence>
<protein>
    <recommendedName>
        <fullName evidence="1">Acid phosphatase</fullName>
        <ecNumber evidence="1">3.1.3.2</ecNumber>
    </recommendedName>
</protein>
<dbReference type="RefSeq" id="WP_003613549.1">
    <property type="nucleotide sequence ID" value="NZ_ADVE02000001.1"/>
</dbReference>
<evidence type="ECO:0000259" key="3">
    <source>
        <dbReference type="SMART" id="SM00014"/>
    </source>
</evidence>
<dbReference type="Gene3D" id="1.20.144.10">
    <property type="entry name" value="Phosphatidic acid phosphatase type 2/haloperoxidase"/>
    <property type="match status" value="1"/>
</dbReference>
<keyword evidence="5" id="KW-1185">Reference proteome</keyword>
<dbReference type="InterPro" id="IPR000326">
    <property type="entry name" value="PAP2/HPO"/>
</dbReference>
<dbReference type="EMBL" id="CP023737">
    <property type="protein sequence ID" value="ATQ68232.1"/>
    <property type="molecule type" value="Genomic_DNA"/>
</dbReference>
<reference evidence="5" key="1">
    <citation type="submission" date="2017-10" db="EMBL/GenBank/DDBJ databases">
        <title>Completed PacBio SMRT sequence of Methylosinus trichosporium OB3b reveals presence of a third large plasmid.</title>
        <authorList>
            <person name="Charles T.C."/>
            <person name="Lynch M.D.J."/>
            <person name="Heil J.R."/>
            <person name="Cheng J."/>
        </authorList>
    </citation>
    <scope>NUCLEOTIDE SEQUENCE [LARGE SCALE GENOMIC DNA]</scope>
    <source>
        <strain evidence="5">OB3b</strain>
    </source>
</reference>
<feature type="chain" id="PRO_5013924687" description="Acid phosphatase" evidence="2">
    <location>
        <begin position="20"/>
        <end position="233"/>
    </location>
</feature>
<dbReference type="InterPro" id="IPR036938">
    <property type="entry name" value="PAP2/HPO_sf"/>
</dbReference>
<dbReference type="InterPro" id="IPR001011">
    <property type="entry name" value="Acid_Pase_classA_bac"/>
</dbReference>
<evidence type="ECO:0000313" key="4">
    <source>
        <dbReference type="EMBL" id="ATQ68232.1"/>
    </source>
</evidence>
<dbReference type="SMART" id="SM00014">
    <property type="entry name" value="acidPPc"/>
    <property type="match status" value="1"/>
</dbReference>
<dbReference type="CDD" id="cd03397">
    <property type="entry name" value="PAP2_acid_phosphatase"/>
    <property type="match status" value="1"/>
</dbReference>
<accession>A0A2D2CZT3</accession>
<keyword evidence="1" id="KW-0378">Hydrolase</keyword>
<dbReference type="Pfam" id="PF01569">
    <property type="entry name" value="PAP2"/>
    <property type="match status" value="1"/>
</dbReference>
<feature type="signal peptide" evidence="2">
    <location>
        <begin position="1"/>
        <end position="19"/>
    </location>
</feature>
<dbReference type="STRING" id="595536.GCA_000178815_03088"/>
<dbReference type="EC" id="3.1.3.2" evidence="1"/>
<dbReference type="GO" id="GO:0030288">
    <property type="term" value="C:outer membrane-bounded periplasmic space"/>
    <property type="evidence" value="ECO:0007669"/>
    <property type="project" value="InterPro"/>
</dbReference>
<gene>
    <name evidence="4" type="ORF">CQW49_10375</name>
</gene>
<feature type="domain" description="Phosphatidic acid phosphatase type 2/haloperoxidase" evidence="3">
    <location>
        <begin position="96"/>
        <end position="207"/>
    </location>
</feature>
<keyword evidence="2" id="KW-0732">Signal</keyword>
<evidence type="ECO:0000256" key="2">
    <source>
        <dbReference type="SAM" id="SignalP"/>
    </source>
</evidence>
<dbReference type="PRINTS" id="PR00483">
    <property type="entry name" value="BACPHPHTASE"/>
</dbReference>
<comment type="similarity">
    <text evidence="1">Belongs to the class A bacterial acid phosphatase family.</text>
</comment>
<dbReference type="AlphaFoldDB" id="A0A2D2CZT3"/>
<dbReference type="GO" id="GO:0003993">
    <property type="term" value="F:acid phosphatase activity"/>
    <property type="evidence" value="ECO:0007669"/>
    <property type="project" value="UniProtKB-EC"/>
</dbReference>
<dbReference type="KEGG" id="mtw:CQW49_10375"/>
<comment type="catalytic activity">
    <reaction evidence="1">
        <text>a phosphate monoester + H2O = an alcohol + phosphate</text>
        <dbReference type="Rhea" id="RHEA:15017"/>
        <dbReference type="ChEBI" id="CHEBI:15377"/>
        <dbReference type="ChEBI" id="CHEBI:30879"/>
        <dbReference type="ChEBI" id="CHEBI:43474"/>
        <dbReference type="ChEBI" id="CHEBI:67140"/>
        <dbReference type="EC" id="3.1.3.2"/>
    </reaction>
</comment>
<evidence type="ECO:0000313" key="5">
    <source>
        <dbReference type="Proteomes" id="UP000230709"/>
    </source>
</evidence>
<proteinExistence type="inferred from homology"/>
<organism evidence="4 5">
    <name type="scientific">Methylosinus trichosporium (strain ATCC 35070 / NCIMB 11131 / UNIQEM 75 / OB3b)</name>
    <dbReference type="NCBI Taxonomy" id="595536"/>
    <lineage>
        <taxon>Bacteria</taxon>
        <taxon>Pseudomonadati</taxon>
        <taxon>Pseudomonadota</taxon>
        <taxon>Alphaproteobacteria</taxon>
        <taxon>Hyphomicrobiales</taxon>
        <taxon>Methylocystaceae</taxon>
        <taxon>Methylosinus</taxon>
    </lineage>
</organism>
<dbReference type="PIRSF" id="PIRSF000897">
    <property type="entry name" value="Acid_Ptase_ClsA"/>
    <property type="match status" value="1"/>
</dbReference>
<dbReference type="SUPFAM" id="SSF48317">
    <property type="entry name" value="Acid phosphatase/Vanadium-dependent haloperoxidase"/>
    <property type="match status" value="1"/>
</dbReference>
<name>A0A2D2CZT3_METT3</name>
<evidence type="ECO:0000256" key="1">
    <source>
        <dbReference type="PIRNR" id="PIRNR000897"/>
    </source>
</evidence>
<dbReference type="Proteomes" id="UP000230709">
    <property type="component" value="Chromosome"/>
</dbReference>